<evidence type="ECO:0000256" key="2">
    <source>
        <dbReference type="ARBA" id="ARBA00009539"/>
    </source>
</evidence>
<evidence type="ECO:0000313" key="11">
    <source>
        <dbReference type="EMBL" id="MFK7159655.1"/>
    </source>
</evidence>
<dbReference type="RefSeq" id="WP_405336366.1">
    <property type="nucleotide sequence ID" value="NZ_JBANFI010000001.1"/>
</dbReference>
<dbReference type="Proteomes" id="UP001621714">
    <property type="component" value="Unassembled WGS sequence"/>
</dbReference>
<dbReference type="Gene3D" id="3.40.430.10">
    <property type="entry name" value="Dihydrofolate Reductase, subunit A"/>
    <property type="match status" value="1"/>
</dbReference>
<evidence type="ECO:0000256" key="4">
    <source>
        <dbReference type="ARBA" id="ARBA00022563"/>
    </source>
</evidence>
<dbReference type="PANTHER" id="PTHR48069:SF3">
    <property type="entry name" value="DIHYDROFOLATE REDUCTASE"/>
    <property type="match status" value="1"/>
</dbReference>
<dbReference type="InterPro" id="IPR001796">
    <property type="entry name" value="DHFR_dom"/>
</dbReference>
<comment type="function">
    <text evidence="7 8">Key enzyme in folate metabolism. Catalyzes an essential reaction for de novo glycine and purine synthesis, and for DNA precursor synthesis.</text>
</comment>
<dbReference type="EMBL" id="JBANFI010000001">
    <property type="protein sequence ID" value="MFK7159655.1"/>
    <property type="molecule type" value="Genomic_DNA"/>
</dbReference>
<dbReference type="PANTHER" id="PTHR48069">
    <property type="entry name" value="DIHYDROFOLATE REDUCTASE"/>
    <property type="match status" value="1"/>
</dbReference>
<dbReference type="InterPro" id="IPR012259">
    <property type="entry name" value="DHFR"/>
</dbReference>
<keyword evidence="4 8" id="KW-0554">One-carbon metabolism</keyword>
<dbReference type="InterPro" id="IPR017925">
    <property type="entry name" value="DHFR_CS"/>
</dbReference>
<evidence type="ECO:0000256" key="6">
    <source>
        <dbReference type="ARBA" id="ARBA00023002"/>
    </source>
</evidence>
<evidence type="ECO:0000256" key="5">
    <source>
        <dbReference type="ARBA" id="ARBA00022857"/>
    </source>
</evidence>
<evidence type="ECO:0000313" key="12">
    <source>
        <dbReference type="Proteomes" id="UP001621714"/>
    </source>
</evidence>
<keyword evidence="6 8" id="KW-0560">Oxidoreductase</keyword>
<dbReference type="CDD" id="cd00209">
    <property type="entry name" value="DHFR"/>
    <property type="match status" value="1"/>
</dbReference>
<dbReference type="PRINTS" id="PR00070">
    <property type="entry name" value="DHFR"/>
</dbReference>
<name>A0ABW8PTU3_9GAMM</name>
<evidence type="ECO:0000256" key="9">
    <source>
        <dbReference type="RuleBase" id="RU004474"/>
    </source>
</evidence>
<dbReference type="Pfam" id="PF00186">
    <property type="entry name" value="DHFR_1"/>
    <property type="match status" value="1"/>
</dbReference>
<dbReference type="GO" id="GO:0004146">
    <property type="term" value="F:dihydrofolate reductase activity"/>
    <property type="evidence" value="ECO:0007669"/>
    <property type="project" value="UniProtKB-EC"/>
</dbReference>
<keyword evidence="5 8" id="KW-0521">NADP</keyword>
<comment type="similarity">
    <text evidence="2 8 9">Belongs to the dihydrofolate reductase family.</text>
</comment>
<dbReference type="InterPro" id="IPR024072">
    <property type="entry name" value="DHFR-like_dom_sf"/>
</dbReference>
<proteinExistence type="inferred from homology"/>
<comment type="catalytic activity">
    <reaction evidence="8">
        <text>(6S)-5,6,7,8-tetrahydrofolate + NADP(+) = 7,8-dihydrofolate + NADPH + H(+)</text>
        <dbReference type="Rhea" id="RHEA:15009"/>
        <dbReference type="ChEBI" id="CHEBI:15378"/>
        <dbReference type="ChEBI" id="CHEBI:57451"/>
        <dbReference type="ChEBI" id="CHEBI:57453"/>
        <dbReference type="ChEBI" id="CHEBI:57783"/>
        <dbReference type="ChEBI" id="CHEBI:58349"/>
        <dbReference type="EC" id="1.5.1.3"/>
    </reaction>
</comment>
<evidence type="ECO:0000256" key="7">
    <source>
        <dbReference type="ARBA" id="ARBA00025067"/>
    </source>
</evidence>
<dbReference type="EC" id="1.5.1.3" evidence="3 8"/>
<evidence type="ECO:0000256" key="1">
    <source>
        <dbReference type="ARBA" id="ARBA00004903"/>
    </source>
</evidence>
<comment type="pathway">
    <text evidence="1 8">Cofactor biosynthesis; tetrahydrofolate biosynthesis; 5,6,7,8-tetrahydrofolate from 7,8-dihydrofolate: step 1/1.</text>
</comment>
<reference evidence="11 12" key="1">
    <citation type="submission" date="2024-02" db="EMBL/GenBank/DDBJ databases">
        <title>Marinospirillum sp. MEB 164 isolated from Lonar lake sediment.</title>
        <authorList>
            <person name="Joshi A."/>
            <person name="Thite S."/>
        </authorList>
    </citation>
    <scope>NUCLEOTIDE SEQUENCE [LARGE SCALE GENOMIC DNA]</scope>
    <source>
        <strain evidence="11 12">MEB164</strain>
    </source>
</reference>
<comment type="caution">
    <text evidence="11">The sequence shown here is derived from an EMBL/GenBank/DDBJ whole genome shotgun (WGS) entry which is preliminary data.</text>
</comment>
<dbReference type="SUPFAM" id="SSF53597">
    <property type="entry name" value="Dihydrofolate reductase-like"/>
    <property type="match status" value="1"/>
</dbReference>
<evidence type="ECO:0000256" key="3">
    <source>
        <dbReference type="ARBA" id="ARBA00012856"/>
    </source>
</evidence>
<protein>
    <recommendedName>
        <fullName evidence="3 8">Dihydrofolate reductase</fullName>
        <ecNumber evidence="3 8">1.5.1.3</ecNumber>
    </recommendedName>
</protein>
<sequence>MNNQRQTPIAVIVAAAKNWVIGHQQAMPWYLPEELGYFKRKTWGKPIIMGRATFESIGRPLPGRTNIVISRQSDYAPAGVKVVPSLEAALTLADQQAQIDGAEEIMVIGGGQIYQQAFALADRLYLTEVDAEPEGDTWFPAVQWDEWQLVSEQAFAAGEGNRYAYRLLCLDRRAVTPAES</sequence>
<organism evidence="11 12">
    <name type="scientific">Marinospirillum alkalitolerans</name>
    <dbReference type="NCBI Taxonomy" id="3123374"/>
    <lineage>
        <taxon>Bacteria</taxon>
        <taxon>Pseudomonadati</taxon>
        <taxon>Pseudomonadota</taxon>
        <taxon>Gammaproteobacteria</taxon>
        <taxon>Oceanospirillales</taxon>
        <taxon>Oceanospirillaceae</taxon>
        <taxon>Marinospirillum</taxon>
    </lineage>
</organism>
<accession>A0ABW8PTU3</accession>
<dbReference type="PROSITE" id="PS00075">
    <property type="entry name" value="DHFR_1"/>
    <property type="match status" value="1"/>
</dbReference>
<dbReference type="PROSITE" id="PS51330">
    <property type="entry name" value="DHFR_2"/>
    <property type="match status" value="1"/>
</dbReference>
<gene>
    <name evidence="11" type="ORF">V6U78_01210</name>
</gene>
<evidence type="ECO:0000259" key="10">
    <source>
        <dbReference type="PROSITE" id="PS51330"/>
    </source>
</evidence>
<feature type="domain" description="DHFR" evidence="10">
    <location>
        <begin position="8"/>
        <end position="172"/>
    </location>
</feature>
<dbReference type="PIRSF" id="PIRSF000194">
    <property type="entry name" value="DHFR"/>
    <property type="match status" value="1"/>
</dbReference>
<evidence type="ECO:0000256" key="8">
    <source>
        <dbReference type="PIRNR" id="PIRNR000194"/>
    </source>
</evidence>
<keyword evidence="12" id="KW-1185">Reference proteome</keyword>